<evidence type="ECO:0000313" key="3">
    <source>
        <dbReference type="Proteomes" id="UP001458880"/>
    </source>
</evidence>
<sequence>MFAKTYSNVPDITQDYDTQEMETLPENLEKEGEKCGSGHFQHLEAISNSEAELHHTSNHYLQTTANTPKRTKTNSGTQKKESRAETQRSTSVDSLITYFKSKKSNKFDPTDLLFLAHASSVKTFSLKRQATTKKREKSANC</sequence>
<evidence type="ECO:0000313" key="2">
    <source>
        <dbReference type="EMBL" id="KAK9674723.1"/>
    </source>
</evidence>
<accession>A0AAW1HF20</accession>
<gene>
    <name evidence="2" type="ORF">QE152_g40908</name>
</gene>
<evidence type="ECO:0000256" key="1">
    <source>
        <dbReference type="SAM" id="MobiDB-lite"/>
    </source>
</evidence>
<comment type="caution">
    <text evidence="2">The sequence shown here is derived from an EMBL/GenBank/DDBJ whole genome shotgun (WGS) entry which is preliminary data.</text>
</comment>
<dbReference type="EMBL" id="JASPKY010001597">
    <property type="protein sequence ID" value="KAK9674723.1"/>
    <property type="molecule type" value="Genomic_DNA"/>
</dbReference>
<organism evidence="2 3">
    <name type="scientific">Popillia japonica</name>
    <name type="common">Japanese beetle</name>
    <dbReference type="NCBI Taxonomy" id="7064"/>
    <lineage>
        <taxon>Eukaryota</taxon>
        <taxon>Metazoa</taxon>
        <taxon>Ecdysozoa</taxon>
        <taxon>Arthropoda</taxon>
        <taxon>Hexapoda</taxon>
        <taxon>Insecta</taxon>
        <taxon>Pterygota</taxon>
        <taxon>Neoptera</taxon>
        <taxon>Endopterygota</taxon>
        <taxon>Coleoptera</taxon>
        <taxon>Polyphaga</taxon>
        <taxon>Scarabaeiformia</taxon>
        <taxon>Scarabaeidae</taxon>
        <taxon>Rutelinae</taxon>
        <taxon>Popillia</taxon>
    </lineage>
</organism>
<feature type="compositionally biased region" description="Polar residues" evidence="1">
    <location>
        <begin position="58"/>
        <end position="77"/>
    </location>
</feature>
<dbReference type="AlphaFoldDB" id="A0AAW1HF20"/>
<feature type="region of interest" description="Disordered" evidence="1">
    <location>
        <begin position="49"/>
        <end position="92"/>
    </location>
</feature>
<dbReference type="Proteomes" id="UP001458880">
    <property type="component" value="Unassembled WGS sequence"/>
</dbReference>
<protein>
    <submittedName>
        <fullName evidence="2">Uncharacterized protein</fullName>
    </submittedName>
</protein>
<proteinExistence type="predicted"/>
<name>A0AAW1HF20_POPJA</name>
<reference evidence="2 3" key="1">
    <citation type="journal article" date="2024" name="BMC Genomics">
        <title>De novo assembly and annotation of Popillia japonica's genome with initial clues to its potential as an invasive pest.</title>
        <authorList>
            <person name="Cucini C."/>
            <person name="Boschi S."/>
            <person name="Funari R."/>
            <person name="Cardaioli E."/>
            <person name="Iannotti N."/>
            <person name="Marturano G."/>
            <person name="Paoli F."/>
            <person name="Bruttini M."/>
            <person name="Carapelli A."/>
            <person name="Frati F."/>
            <person name="Nardi F."/>
        </authorList>
    </citation>
    <scope>NUCLEOTIDE SEQUENCE [LARGE SCALE GENOMIC DNA]</scope>
    <source>
        <strain evidence="2">DMR45628</strain>
    </source>
</reference>
<keyword evidence="3" id="KW-1185">Reference proteome</keyword>